<dbReference type="Proteomes" id="UP000647587">
    <property type="component" value="Unassembled WGS sequence"/>
</dbReference>
<keyword evidence="1" id="KW-0805">Transcription regulation</keyword>
<evidence type="ECO:0000313" key="7">
    <source>
        <dbReference type="Proteomes" id="UP000647587"/>
    </source>
</evidence>
<reference evidence="7" key="1">
    <citation type="journal article" date="2019" name="Int. J. Syst. Evol. Microbiol.">
        <title>The Global Catalogue of Microorganisms (GCM) 10K type strain sequencing project: providing services to taxonomists for standard genome sequencing and annotation.</title>
        <authorList>
            <consortium name="The Broad Institute Genomics Platform"/>
            <consortium name="The Broad Institute Genome Sequencing Center for Infectious Disease"/>
            <person name="Wu L."/>
            <person name="Ma J."/>
        </authorList>
    </citation>
    <scope>NUCLEOTIDE SEQUENCE [LARGE SCALE GENOMIC DNA]</scope>
    <source>
        <strain evidence="7">JCM 30331</strain>
    </source>
</reference>
<name>A0ABQ2F4E7_9DEIO</name>
<dbReference type="PROSITE" id="PS50977">
    <property type="entry name" value="HTH_TETR_2"/>
    <property type="match status" value="1"/>
</dbReference>
<dbReference type="RefSeq" id="WP_189011239.1">
    <property type="nucleotide sequence ID" value="NZ_BMPP01000019.1"/>
</dbReference>
<keyword evidence="7" id="KW-1185">Reference proteome</keyword>
<dbReference type="Pfam" id="PF17937">
    <property type="entry name" value="TetR_C_28"/>
    <property type="match status" value="1"/>
</dbReference>
<dbReference type="SUPFAM" id="SSF46689">
    <property type="entry name" value="Homeodomain-like"/>
    <property type="match status" value="1"/>
</dbReference>
<dbReference type="PRINTS" id="PR00455">
    <property type="entry name" value="HTHTETR"/>
</dbReference>
<evidence type="ECO:0000256" key="2">
    <source>
        <dbReference type="ARBA" id="ARBA00023125"/>
    </source>
</evidence>
<dbReference type="PANTHER" id="PTHR30055:SF234">
    <property type="entry name" value="HTH-TYPE TRANSCRIPTIONAL REGULATOR BETI"/>
    <property type="match status" value="1"/>
</dbReference>
<proteinExistence type="predicted"/>
<gene>
    <name evidence="6" type="ORF">GCM10008955_35890</name>
</gene>
<evidence type="ECO:0000256" key="1">
    <source>
        <dbReference type="ARBA" id="ARBA00023015"/>
    </source>
</evidence>
<dbReference type="InterPro" id="IPR041479">
    <property type="entry name" value="TetR_CgmR_C"/>
</dbReference>
<evidence type="ECO:0000256" key="3">
    <source>
        <dbReference type="ARBA" id="ARBA00023163"/>
    </source>
</evidence>
<dbReference type="PANTHER" id="PTHR30055">
    <property type="entry name" value="HTH-TYPE TRANSCRIPTIONAL REGULATOR RUTR"/>
    <property type="match status" value="1"/>
</dbReference>
<organism evidence="6 7">
    <name type="scientific">Deinococcus malanensis</name>
    <dbReference type="NCBI Taxonomy" id="1706855"/>
    <lineage>
        <taxon>Bacteria</taxon>
        <taxon>Thermotogati</taxon>
        <taxon>Deinococcota</taxon>
        <taxon>Deinococci</taxon>
        <taxon>Deinococcales</taxon>
        <taxon>Deinococcaceae</taxon>
        <taxon>Deinococcus</taxon>
    </lineage>
</organism>
<evidence type="ECO:0000256" key="4">
    <source>
        <dbReference type="PROSITE-ProRule" id="PRU00335"/>
    </source>
</evidence>
<dbReference type="InterPro" id="IPR001647">
    <property type="entry name" value="HTH_TetR"/>
</dbReference>
<dbReference type="InterPro" id="IPR036271">
    <property type="entry name" value="Tet_transcr_reg_TetR-rel_C_sf"/>
</dbReference>
<protein>
    <submittedName>
        <fullName evidence="6">TetR family transcriptional regulator</fullName>
    </submittedName>
</protein>
<keyword evidence="2 4" id="KW-0238">DNA-binding</keyword>
<dbReference type="InterPro" id="IPR050109">
    <property type="entry name" value="HTH-type_TetR-like_transc_reg"/>
</dbReference>
<dbReference type="Gene3D" id="1.10.357.10">
    <property type="entry name" value="Tetracycline Repressor, domain 2"/>
    <property type="match status" value="1"/>
</dbReference>
<dbReference type="Pfam" id="PF00440">
    <property type="entry name" value="TetR_N"/>
    <property type="match status" value="1"/>
</dbReference>
<sequence length="184" mass="19955">MPRTKAPELTRAALLDAASRVLRTRGATLSLDAVAQAAGVSKGGLLHHYPSKEQLLQALAYALIEEFHTRLQAAHAHEIALHGDAPGAWLRAYIELSFVQDDEIEALTAALAPLATLPDLLRGLQEAQRFLIDETEADGLPPGRAHAIRLACDGLWAGRNSGLPDLNHAQRTALKEELQSWTRP</sequence>
<feature type="domain" description="HTH tetR-type" evidence="5">
    <location>
        <begin position="8"/>
        <end position="67"/>
    </location>
</feature>
<evidence type="ECO:0000259" key="5">
    <source>
        <dbReference type="PROSITE" id="PS50977"/>
    </source>
</evidence>
<accession>A0ABQ2F4E7</accession>
<dbReference type="EMBL" id="BMPP01000019">
    <property type="protein sequence ID" value="GGK38886.1"/>
    <property type="molecule type" value="Genomic_DNA"/>
</dbReference>
<comment type="caution">
    <text evidence="6">The sequence shown here is derived from an EMBL/GenBank/DDBJ whole genome shotgun (WGS) entry which is preliminary data.</text>
</comment>
<evidence type="ECO:0000313" key="6">
    <source>
        <dbReference type="EMBL" id="GGK38886.1"/>
    </source>
</evidence>
<dbReference type="InterPro" id="IPR009057">
    <property type="entry name" value="Homeodomain-like_sf"/>
</dbReference>
<feature type="DNA-binding region" description="H-T-H motif" evidence="4">
    <location>
        <begin position="30"/>
        <end position="49"/>
    </location>
</feature>
<keyword evidence="3" id="KW-0804">Transcription</keyword>
<dbReference type="SUPFAM" id="SSF48498">
    <property type="entry name" value="Tetracyclin repressor-like, C-terminal domain"/>
    <property type="match status" value="1"/>
</dbReference>